<dbReference type="EMBL" id="BMCJ01000001">
    <property type="protein sequence ID" value="GGC75454.1"/>
    <property type="molecule type" value="Genomic_DNA"/>
</dbReference>
<gene>
    <name evidence="2" type="ORF">GCM10007216_02510</name>
</gene>
<evidence type="ECO:0000313" key="2">
    <source>
        <dbReference type="EMBL" id="GGC75454.1"/>
    </source>
</evidence>
<protein>
    <submittedName>
        <fullName evidence="2">Uncharacterized protein</fullName>
    </submittedName>
</protein>
<sequence>MCISTNFIEQEQDKYRQEIKEKSLYKLAHSYSEIPGQTDEDWTNKIILEDETGNLYPVAPNPNGLSFATKEITYSEYERLESKENKRAFVTFFGILGFLITVMVTFTWYFT</sequence>
<accession>A0ABQ1NFB0</accession>
<feature type="transmembrane region" description="Helical" evidence="1">
    <location>
        <begin position="88"/>
        <end position="110"/>
    </location>
</feature>
<evidence type="ECO:0000313" key="3">
    <source>
        <dbReference type="Proteomes" id="UP000619534"/>
    </source>
</evidence>
<proteinExistence type="predicted"/>
<evidence type="ECO:0000256" key="1">
    <source>
        <dbReference type="SAM" id="Phobius"/>
    </source>
</evidence>
<dbReference type="RefSeq" id="WP_062444574.1">
    <property type="nucleotide sequence ID" value="NZ_BMCJ01000001.1"/>
</dbReference>
<organism evidence="2 3">
    <name type="scientific">Thalassobacillus devorans</name>
    <dbReference type="NCBI Taxonomy" id="279813"/>
    <lineage>
        <taxon>Bacteria</taxon>
        <taxon>Bacillati</taxon>
        <taxon>Bacillota</taxon>
        <taxon>Bacilli</taxon>
        <taxon>Bacillales</taxon>
        <taxon>Bacillaceae</taxon>
        <taxon>Thalassobacillus</taxon>
    </lineage>
</organism>
<name>A0ABQ1NFB0_9BACI</name>
<keyword evidence="3" id="KW-1185">Reference proteome</keyword>
<keyword evidence="1" id="KW-1133">Transmembrane helix</keyword>
<keyword evidence="1" id="KW-0812">Transmembrane</keyword>
<comment type="caution">
    <text evidence="2">The sequence shown here is derived from an EMBL/GenBank/DDBJ whole genome shotgun (WGS) entry which is preliminary data.</text>
</comment>
<dbReference type="Proteomes" id="UP000619534">
    <property type="component" value="Unassembled WGS sequence"/>
</dbReference>
<keyword evidence="1" id="KW-0472">Membrane</keyword>
<reference evidence="3" key="1">
    <citation type="journal article" date="2019" name="Int. J. Syst. Evol. Microbiol.">
        <title>The Global Catalogue of Microorganisms (GCM) 10K type strain sequencing project: providing services to taxonomists for standard genome sequencing and annotation.</title>
        <authorList>
            <consortium name="The Broad Institute Genomics Platform"/>
            <consortium name="The Broad Institute Genome Sequencing Center for Infectious Disease"/>
            <person name="Wu L."/>
            <person name="Ma J."/>
        </authorList>
    </citation>
    <scope>NUCLEOTIDE SEQUENCE [LARGE SCALE GENOMIC DNA]</scope>
    <source>
        <strain evidence="3">CCM 7282</strain>
    </source>
</reference>